<dbReference type="Proteomes" id="UP001151699">
    <property type="component" value="Unassembled WGS sequence"/>
</dbReference>
<protein>
    <recommendedName>
        <fullName evidence="3">F-box domain-containing protein</fullName>
    </recommendedName>
</protein>
<gene>
    <name evidence="1" type="ORF">Bhyg_16559</name>
</gene>
<organism evidence="1 2">
    <name type="scientific">Pseudolycoriella hygida</name>
    <dbReference type="NCBI Taxonomy" id="35572"/>
    <lineage>
        <taxon>Eukaryota</taxon>
        <taxon>Metazoa</taxon>
        <taxon>Ecdysozoa</taxon>
        <taxon>Arthropoda</taxon>
        <taxon>Hexapoda</taxon>
        <taxon>Insecta</taxon>
        <taxon>Pterygota</taxon>
        <taxon>Neoptera</taxon>
        <taxon>Endopterygota</taxon>
        <taxon>Diptera</taxon>
        <taxon>Nematocera</taxon>
        <taxon>Sciaroidea</taxon>
        <taxon>Sciaridae</taxon>
        <taxon>Pseudolycoriella</taxon>
    </lineage>
</organism>
<name>A0A9Q0MKV8_9DIPT</name>
<evidence type="ECO:0000313" key="1">
    <source>
        <dbReference type="EMBL" id="KAJ6633238.1"/>
    </source>
</evidence>
<keyword evidence="2" id="KW-1185">Reference proteome</keyword>
<comment type="caution">
    <text evidence="1">The sequence shown here is derived from an EMBL/GenBank/DDBJ whole genome shotgun (WGS) entry which is preliminary data.</text>
</comment>
<proteinExistence type="predicted"/>
<evidence type="ECO:0000313" key="2">
    <source>
        <dbReference type="Proteomes" id="UP001151699"/>
    </source>
</evidence>
<evidence type="ECO:0008006" key="3">
    <source>
        <dbReference type="Google" id="ProtNLM"/>
    </source>
</evidence>
<accession>A0A9Q0MKV8</accession>
<dbReference type="AlphaFoldDB" id="A0A9Q0MKV8"/>
<sequence length="476" mass="55417">MDDATTKEKKYTEDTNNVDIMPVKPIPYQLIDVFGLNDDCIRQVCEYLDLPDLYNMSVASEELKTKVVQSAIRGRMITFSKLADCCHIVHVFKLFGCAMTKIEISEKDIQYKERKFSKFDEILRLISTYCRKDTLRHLTLQYIHGSTIADHFLSVSIPFFRCIESLTIKETDSKGLDTCIDYFECYPSFNTSVNDFLERVVTHAPRINSLQLYNMKITGHFFHLDHISKLKTLSLYGCNVRMPKTFLTFLQENQHLSSFTWENSSLFGLDTDSSHSSNLVYELVTSRLNHLKAFSYYPNEGFIDDENKYNNEFHFEMPDYDHLSKFRNLKELSVPGISLTCLRLLTHQNTVEKLFTLFSDVSSEDGEQNLNFLSNFTSLNCIQLFFPLDEKTKSFNKLLLSELSRLTQYIIHFDQIDKEILGGQFSVSLYNNLLEIRLRQESVTHPLVIFLENELIAEFDKGTNYRPDIVDVRVHN</sequence>
<reference evidence="1" key="1">
    <citation type="submission" date="2022-07" db="EMBL/GenBank/DDBJ databases">
        <authorList>
            <person name="Trinca V."/>
            <person name="Uliana J.V.C."/>
            <person name="Torres T.T."/>
            <person name="Ward R.J."/>
            <person name="Monesi N."/>
        </authorList>
    </citation>
    <scope>NUCLEOTIDE SEQUENCE</scope>
    <source>
        <strain evidence="1">HSMRA1968</strain>
        <tissue evidence="1">Whole embryos</tissue>
    </source>
</reference>
<dbReference type="EMBL" id="WJQU01002135">
    <property type="protein sequence ID" value="KAJ6633238.1"/>
    <property type="molecule type" value="Genomic_DNA"/>
</dbReference>